<keyword evidence="2" id="KW-0378">Hydrolase</keyword>
<organism evidence="2 3">
    <name type="scientific">Corynebacterium lowii</name>
    <dbReference type="NCBI Taxonomy" id="1544413"/>
    <lineage>
        <taxon>Bacteria</taxon>
        <taxon>Bacillati</taxon>
        <taxon>Actinomycetota</taxon>
        <taxon>Actinomycetes</taxon>
        <taxon>Mycobacteriales</taxon>
        <taxon>Corynebacteriaceae</taxon>
        <taxon>Corynebacterium</taxon>
    </lineage>
</organism>
<protein>
    <submittedName>
        <fullName evidence="2">Alpha/beta hydrolase family protein</fullName>
    </submittedName>
</protein>
<evidence type="ECO:0000259" key="1">
    <source>
        <dbReference type="Pfam" id="PF00561"/>
    </source>
</evidence>
<dbReference type="Proteomes" id="UP000050488">
    <property type="component" value="Unassembled WGS sequence"/>
</dbReference>
<dbReference type="SUPFAM" id="SSF53474">
    <property type="entry name" value="alpha/beta-Hydrolases"/>
    <property type="match status" value="1"/>
</dbReference>
<dbReference type="Gene3D" id="3.40.50.1820">
    <property type="entry name" value="alpha/beta hydrolase"/>
    <property type="match status" value="1"/>
</dbReference>
<dbReference type="Pfam" id="PF00561">
    <property type="entry name" value="Abhydrolase_1"/>
    <property type="match status" value="1"/>
</dbReference>
<keyword evidence="3" id="KW-1185">Reference proteome</keyword>
<feature type="domain" description="AB hydrolase-1" evidence="1">
    <location>
        <begin position="40"/>
        <end position="157"/>
    </location>
</feature>
<sequence>MGPQGERADGFVDVMAKQGLTEDISPLGSNVACVPQPGENPVILLHGLNSNSYQTFAAMAPDLAGMGKCVYAFNVGKISGTLEPDGSSVLGSIPMFRAMAPINDSLAEISEKIAQVKAMTGAQKVDLVGHSAGATIATAYTKQVHGEGVGTVVSIAGVLHGTGLLGVSYGLEKLNGLNGMGNLVTALIASPSVRDLLPNSDFNKALHDGPIEVPGVKYVSIASKFDEAVTPLSAAQYTDPGAENYVLQEGCSLDASEHLGITYSPRAIAMTARALGRDVEVPCSPMTASSENSSPEVGSSNIATLPGVVDGFSPVDEMSARLSS</sequence>
<evidence type="ECO:0000313" key="2">
    <source>
        <dbReference type="EMBL" id="KQB87607.1"/>
    </source>
</evidence>
<dbReference type="OrthoDB" id="8871309at2"/>
<gene>
    <name evidence="2" type="ORF">Clow_00667</name>
</gene>
<dbReference type="InterPro" id="IPR029058">
    <property type="entry name" value="AB_hydrolase_fold"/>
</dbReference>
<reference evidence="2 3" key="1">
    <citation type="submission" date="2015-10" db="EMBL/GenBank/DDBJ databases">
        <title>Corynebacteirum lowii and Corynebacterium oculi species nova, derived from human clinical disease and and emended description of Corynebacterium mastiditis.</title>
        <authorList>
            <person name="Bernard K."/>
            <person name="Pacheco A.L."/>
            <person name="Mcdougall C."/>
            <person name="Burtx T."/>
            <person name="Weibe D."/>
            <person name="Tyler S."/>
            <person name="Olson A.B."/>
            <person name="Cnockaert M."/>
            <person name="Eguchi H."/>
            <person name="Kuwahara T."/>
            <person name="Nakayama-Imaohji H."/>
            <person name="Boudewijins M."/>
            <person name="Van Hoecke F."/>
            <person name="Bernier A.-M."/>
            <person name="Vandamme P."/>
        </authorList>
    </citation>
    <scope>NUCLEOTIDE SEQUENCE [LARGE SCALE GENOMIC DNA]</scope>
    <source>
        <strain evidence="2 3">NML 130206</strain>
    </source>
</reference>
<name>A0A0Q0UGR4_9CORY</name>
<dbReference type="GO" id="GO:0016787">
    <property type="term" value="F:hydrolase activity"/>
    <property type="evidence" value="ECO:0007669"/>
    <property type="project" value="UniProtKB-KW"/>
</dbReference>
<dbReference type="EMBL" id="LKEV01000001">
    <property type="protein sequence ID" value="KQB87607.1"/>
    <property type="molecule type" value="Genomic_DNA"/>
</dbReference>
<dbReference type="STRING" id="1544413.Clow_00667"/>
<dbReference type="AlphaFoldDB" id="A0A0Q0UGR4"/>
<evidence type="ECO:0000313" key="3">
    <source>
        <dbReference type="Proteomes" id="UP000050488"/>
    </source>
</evidence>
<comment type="caution">
    <text evidence="2">The sequence shown here is derived from an EMBL/GenBank/DDBJ whole genome shotgun (WGS) entry which is preliminary data.</text>
</comment>
<proteinExistence type="predicted"/>
<accession>A0A0Q0UGR4</accession>
<dbReference type="PATRIC" id="fig|1544413.3.peg.673"/>
<dbReference type="InterPro" id="IPR000073">
    <property type="entry name" value="AB_hydrolase_1"/>
</dbReference>